<sequence>MISSQHQMLKNSLQEPLSLLGNIFKLEAQENKRSFMEKLHLPILVEIDENGLYIVSCPLFKGCHSWGETIDEAMKNISEVVDMCLEETEIGSFNTFVGFRELEVVHNAKATCD</sequence>
<dbReference type="KEGG" id="mcj:MCON_2862"/>
<accession>F4C0P6</accession>
<dbReference type="InterPro" id="IPR031807">
    <property type="entry name" value="HicB-like"/>
</dbReference>
<dbReference type="Pfam" id="PF15919">
    <property type="entry name" value="HicB_lk_antitox"/>
    <property type="match status" value="1"/>
</dbReference>
<dbReference type="InterPro" id="IPR051404">
    <property type="entry name" value="TA_system_antitoxin"/>
</dbReference>
<protein>
    <submittedName>
        <fullName evidence="2">Uncharacterized protein family (UPF0150)</fullName>
    </submittedName>
</protein>
<organism evidence="2 3">
    <name type="scientific">Methanothrix soehngenii (strain ATCC 5969 / DSM 3671 / JCM 10134 / NBRC 103675 / OCM 69 / GP-6)</name>
    <name type="common">Methanosaeta concilii</name>
    <dbReference type="NCBI Taxonomy" id="990316"/>
    <lineage>
        <taxon>Archaea</taxon>
        <taxon>Methanobacteriati</taxon>
        <taxon>Methanobacteriota</taxon>
        <taxon>Stenosarchaea group</taxon>
        <taxon>Methanomicrobia</taxon>
        <taxon>Methanotrichales</taxon>
        <taxon>Methanotrichaceae</taxon>
        <taxon>Methanothrix</taxon>
    </lineage>
</organism>
<dbReference type="STRING" id="990316.MCON_2862"/>
<dbReference type="InParanoid" id="F4C0P6"/>
<keyword evidence="3" id="KW-1185">Reference proteome</keyword>
<name>F4C0P6_METSG</name>
<dbReference type="EMBL" id="CP002565">
    <property type="protein sequence ID" value="AEB69234.1"/>
    <property type="molecule type" value="Genomic_DNA"/>
</dbReference>
<dbReference type="SUPFAM" id="SSF143100">
    <property type="entry name" value="TTHA1013/TTHA0281-like"/>
    <property type="match status" value="1"/>
</dbReference>
<reference evidence="2 3" key="1">
    <citation type="journal article" date="2011" name="J. Bacteriol.">
        <title>Complete genome sequence of Methanosaeta concilii, a specialist in aceticlastic methanogenesis.</title>
        <authorList>
            <person name="Barber R.D."/>
            <person name="Zhang L."/>
            <person name="Harnack M."/>
            <person name="Olson M.V."/>
            <person name="Kaul R."/>
            <person name="Ingram-Smith C."/>
            <person name="Smith K.S."/>
        </authorList>
    </citation>
    <scope>NUCLEOTIDE SEQUENCE [LARGE SCALE GENOMIC DNA]</scope>
    <source>
        <strain evidence="3">ATCC 5969 / DSM 3671 / JCM 10134 / NBRC 103675 / OCM 69 / GP-6</strain>
    </source>
</reference>
<dbReference type="HOGENOM" id="CLU_2127818_0_0_2"/>
<feature type="domain" description="HicB-like antitoxin of toxin-antitoxin system" evidence="1">
    <location>
        <begin position="42"/>
        <end position="87"/>
    </location>
</feature>
<evidence type="ECO:0000313" key="3">
    <source>
        <dbReference type="Proteomes" id="UP000007807"/>
    </source>
</evidence>
<dbReference type="Gene3D" id="3.30.160.250">
    <property type="match status" value="1"/>
</dbReference>
<dbReference type="AlphaFoldDB" id="F4C0P6"/>
<dbReference type="Proteomes" id="UP000007807">
    <property type="component" value="Chromosome"/>
</dbReference>
<evidence type="ECO:0000313" key="2">
    <source>
        <dbReference type="EMBL" id="AEB69234.1"/>
    </source>
</evidence>
<proteinExistence type="predicted"/>
<dbReference type="InterPro" id="IPR035069">
    <property type="entry name" value="TTHA1013/TTHA0281-like"/>
</dbReference>
<evidence type="ECO:0000259" key="1">
    <source>
        <dbReference type="Pfam" id="PF15919"/>
    </source>
</evidence>
<dbReference type="PANTHER" id="PTHR34504:SF4">
    <property type="entry name" value="ANTITOXIN HICB"/>
    <property type="match status" value="1"/>
</dbReference>
<dbReference type="PANTHER" id="PTHR34504">
    <property type="entry name" value="ANTITOXIN HICB"/>
    <property type="match status" value="1"/>
</dbReference>
<gene>
    <name evidence="2" type="ordered locus">MCON_2862</name>
</gene>